<keyword evidence="1" id="KW-0472">Membrane</keyword>
<dbReference type="Proteomes" id="UP000619761">
    <property type="component" value="Unassembled WGS sequence"/>
</dbReference>
<organism evidence="2 3">
    <name type="scientific">Cellvibrio zantedeschiae</name>
    <dbReference type="NCBI Taxonomy" id="1237077"/>
    <lineage>
        <taxon>Bacteria</taxon>
        <taxon>Pseudomonadati</taxon>
        <taxon>Pseudomonadota</taxon>
        <taxon>Gammaproteobacteria</taxon>
        <taxon>Cellvibrionales</taxon>
        <taxon>Cellvibrionaceae</taxon>
        <taxon>Cellvibrio</taxon>
    </lineage>
</organism>
<keyword evidence="1" id="KW-0812">Transmembrane</keyword>
<feature type="transmembrane region" description="Helical" evidence="1">
    <location>
        <begin position="115"/>
        <end position="135"/>
    </location>
</feature>
<reference evidence="3" key="1">
    <citation type="journal article" date="2019" name="Int. J. Syst. Evol. Microbiol.">
        <title>The Global Catalogue of Microorganisms (GCM) 10K type strain sequencing project: providing services to taxonomists for standard genome sequencing and annotation.</title>
        <authorList>
            <consortium name="The Broad Institute Genomics Platform"/>
            <consortium name="The Broad Institute Genome Sequencing Center for Infectious Disease"/>
            <person name="Wu L."/>
            <person name="Ma J."/>
        </authorList>
    </citation>
    <scope>NUCLEOTIDE SEQUENCE [LARGE SCALE GENOMIC DNA]</scope>
    <source>
        <strain evidence="3">KCTC 32239</strain>
    </source>
</reference>
<feature type="transmembrane region" description="Helical" evidence="1">
    <location>
        <begin position="50"/>
        <end position="77"/>
    </location>
</feature>
<sequence length="148" mass="16195">MNTKLSSIFIGAILGGIVFLLAINLIGYTAAIVLPSSISTWAKEHSVTAIVLFVWDMLIIQLLGIGILAALSTYILLKISSFNWLYVAIGFVLTETTFSYSWLFSSSFPENLPSFSYIQFTPHFIVVSFCVFLAASFGAKSQKSLTSC</sequence>
<comment type="caution">
    <text evidence="2">The sequence shown here is derived from an EMBL/GenBank/DDBJ whole genome shotgun (WGS) entry which is preliminary data.</text>
</comment>
<evidence type="ECO:0000256" key="1">
    <source>
        <dbReference type="SAM" id="Phobius"/>
    </source>
</evidence>
<protein>
    <submittedName>
        <fullName evidence="2">Uncharacterized protein</fullName>
    </submittedName>
</protein>
<proteinExistence type="predicted"/>
<evidence type="ECO:0000313" key="3">
    <source>
        <dbReference type="Proteomes" id="UP000619761"/>
    </source>
</evidence>
<dbReference type="EMBL" id="BMYZ01000001">
    <property type="protein sequence ID" value="GGY73802.1"/>
    <property type="molecule type" value="Genomic_DNA"/>
</dbReference>
<evidence type="ECO:0000313" key="2">
    <source>
        <dbReference type="EMBL" id="GGY73802.1"/>
    </source>
</evidence>
<feature type="transmembrane region" description="Helical" evidence="1">
    <location>
        <begin position="7"/>
        <end position="30"/>
    </location>
</feature>
<accession>A0ABQ3B208</accession>
<dbReference type="RefSeq" id="WP_189417803.1">
    <property type="nucleotide sequence ID" value="NZ_BMYZ01000001.1"/>
</dbReference>
<keyword evidence="3" id="KW-1185">Reference proteome</keyword>
<keyword evidence="1" id="KW-1133">Transmembrane helix</keyword>
<gene>
    <name evidence="2" type="ORF">GCM10011613_18850</name>
</gene>
<feature type="transmembrane region" description="Helical" evidence="1">
    <location>
        <begin position="84"/>
        <end position="103"/>
    </location>
</feature>
<name>A0ABQ3B208_9GAMM</name>